<feature type="domain" description="Mannose-6-phosphate isomerase cupin" evidence="11">
    <location>
        <begin position="240"/>
        <end position="315"/>
    </location>
</feature>
<dbReference type="SUPFAM" id="SSF51182">
    <property type="entry name" value="RmlC-like cupins"/>
    <property type="match status" value="1"/>
</dbReference>
<dbReference type="InterPro" id="IPR051804">
    <property type="entry name" value="Carb_Metab_Reg_Kinase/Isom"/>
</dbReference>
<dbReference type="InterPro" id="IPR046457">
    <property type="entry name" value="PMI_typeI_cat"/>
</dbReference>
<protein>
    <recommendedName>
        <fullName evidence="3 7">Mannose-6-phosphate isomerase</fullName>
        <ecNumber evidence="3 7">5.3.1.8</ecNumber>
    </recommendedName>
</protein>
<dbReference type="Pfam" id="PF21621">
    <property type="entry name" value="MPI_cupin_dom"/>
    <property type="match status" value="1"/>
</dbReference>
<keyword evidence="5 7" id="KW-0862">Zinc</keyword>
<proteinExistence type="inferred from homology"/>
<feature type="domain" description="Phosphomannose isomerase type I catalytic" evidence="10">
    <location>
        <begin position="7"/>
        <end position="106"/>
    </location>
</feature>
<organism evidence="12 13">
    <name type="scientific">Halobacillus alkaliphilus</name>
    <dbReference type="NCBI Taxonomy" id="396056"/>
    <lineage>
        <taxon>Bacteria</taxon>
        <taxon>Bacillati</taxon>
        <taxon>Bacillota</taxon>
        <taxon>Bacilli</taxon>
        <taxon>Bacillales</taxon>
        <taxon>Bacillaceae</taxon>
        <taxon>Halobacillus</taxon>
    </lineage>
</organism>
<name>A0A1I2NK60_9BACI</name>
<dbReference type="GO" id="GO:0004476">
    <property type="term" value="F:mannose-6-phosphate isomerase activity"/>
    <property type="evidence" value="ECO:0007669"/>
    <property type="project" value="UniProtKB-UniRule"/>
</dbReference>
<comment type="similarity">
    <text evidence="2 7">Belongs to the mannose-6-phosphate isomerase type 1 family.</text>
</comment>
<dbReference type="InterPro" id="IPR014710">
    <property type="entry name" value="RmlC-like_jellyroll"/>
</dbReference>
<dbReference type="InterPro" id="IPR014628">
    <property type="entry name" value="Man6P_isomerase_Firm_short"/>
</dbReference>
<evidence type="ECO:0000256" key="6">
    <source>
        <dbReference type="ARBA" id="ARBA00023235"/>
    </source>
</evidence>
<keyword evidence="6 7" id="KW-0413">Isomerase</keyword>
<evidence type="ECO:0000259" key="11">
    <source>
        <dbReference type="Pfam" id="PF21621"/>
    </source>
</evidence>
<dbReference type="Proteomes" id="UP000198897">
    <property type="component" value="Unassembled WGS sequence"/>
</dbReference>
<evidence type="ECO:0000256" key="3">
    <source>
        <dbReference type="ARBA" id="ARBA00011956"/>
    </source>
</evidence>
<sequence>MYKEPIFLKPEFKERLWGGTGLKEIFQYDIPSDQTGEAWCISGHTNGSNTIQNGPLAGHNLAKAWEEHRELFAHEEGEEFPLLVKILDAAKDLSVQVHPDDTYAREVEGKNYGKTECWYVIDSKEGSEIIFGHQASNKKELQDLVENEEWERLLRRVPVQPGDFFFVPSGTIHAIGAGIQILETQQSSDITYRVYDYDRVGNDGEKRELHLDKSLEVITVPHKDPYIDRSDAVQSDLRQETLVEEEYFSVFHWQLEGESGELKPNPYLLISALQGTGEVRINQETYSFSKGDHFIIPATVDTFELKGNASLIVSRSNKS</sequence>
<feature type="binding site" evidence="8">
    <location>
        <position position="116"/>
    </location>
    <ligand>
        <name>Zn(2+)</name>
        <dbReference type="ChEBI" id="CHEBI:29105"/>
    </ligand>
</feature>
<comment type="catalytic activity">
    <reaction evidence="1 7">
        <text>D-mannose 6-phosphate = D-fructose 6-phosphate</text>
        <dbReference type="Rhea" id="RHEA:12356"/>
        <dbReference type="ChEBI" id="CHEBI:58735"/>
        <dbReference type="ChEBI" id="CHEBI:61527"/>
        <dbReference type="EC" id="5.3.1.8"/>
    </reaction>
</comment>
<dbReference type="PANTHER" id="PTHR42742:SF3">
    <property type="entry name" value="FRUCTOKINASE"/>
    <property type="match status" value="1"/>
</dbReference>
<evidence type="ECO:0000256" key="4">
    <source>
        <dbReference type="ARBA" id="ARBA00022723"/>
    </source>
</evidence>
<keyword evidence="4 7" id="KW-0479">Metal-binding</keyword>
<dbReference type="PIRSF" id="PIRSF036894">
    <property type="entry name" value="PMI_Firm_short"/>
    <property type="match status" value="1"/>
</dbReference>
<reference evidence="13" key="1">
    <citation type="submission" date="2016-10" db="EMBL/GenBank/DDBJ databases">
        <authorList>
            <person name="Varghese N."/>
            <person name="Submissions S."/>
        </authorList>
    </citation>
    <scope>NUCLEOTIDE SEQUENCE [LARGE SCALE GENOMIC DNA]</scope>
    <source>
        <strain evidence="13">FP5</strain>
    </source>
</reference>
<dbReference type="GO" id="GO:0008270">
    <property type="term" value="F:zinc ion binding"/>
    <property type="evidence" value="ECO:0007669"/>
    <property type="project" value="UniProtKB-UniRule"/>
</dbReference>
<keyword evidence="13" id="KW-1185">Reference proteome</keyword>
<evidence type="ECO:0000256" key="8">
    <source>
        <dbReference type="PIRSR" id="PIRSR036894-1"/>
    </source>
</evidence>
<dbReference type="Pfam" id="PF20511">
    <property type="entry name" value="PMI_typeI_cat"/>
    <property type="match status" value="1"/>
</dbReference>
<dbReference type="GO" id="GO:0005975">
    <property type="term" value="P:carbohydrate metabolic process"/>
    <property type="evidence" value="ECO:0007669"/>
    <property type="project" value="UniProtKB-UniRule"/>
</dbReference>
<dbReference type="AlphaFoldDB" id="A0A1I2NK60"/>
<dbReference type="NCBIfam" id="TIGR00218">
    <property type="entry name" value="manA"/>
    <property type="match status" value="1"/>
</dbReference>
<dbReference type="RefSeq" id="WP_089752247.1">
    <property type="nucleotide sequence ID" value="NZ_FOOG01000020.1"/>
</dbReference>
<dbReference type="EC" id="5.3.1.8" evidence="3 7"/>
<evidence type="ECO:0000256" key="9">
    <source>
        <dbReference type="PIRSR" id="PIRSR036894-2"/>
    </source>
</evidence>
<dbReference type="OrthoDB" id="9808275at2"/>
<feature type="binding site" evidence="8">
    <location>
        <position position="173"/>
    </location>
    <ligand>
        <name>Zn(2+)</name>
        <dbReference type="ChEBI" id="CHEBI:29105"/>
    </ligand>
</feature>
<feature type="active site" evidence="9">
    <location>
        <position position="193"/>
    </location>
</feature>
<comment type="cofactor">
    <cofactor evidence="8">
        <name>Zn(2+)</name>
        <dbReference type="ChEBI" id="CHEBI:29105"/>
    </cofactor>
    <text evidence="8">Binds 1 zinc ion per subunit.</text>
</comment>
<dbReference type="InterPro" id="IPR011051">
    <property type="entry name" value="RmlC_Cupin_sf"/>
</dbReference>
<evidence type="ECO:0000256" key="1">
    <source>
        <dbReference type="ARBA" id="ARBA00000757"/>
    </source>
</evidence>
<evidence type="ECO:0000256" key="7">
    <source>
        <dbReference type="PIRNR" id="PIRNR036894"/>
    </source>
</evidence>
<dbReference type="PANTHER" id="PTHR42742">
    <property type="entry name" value="TRANSCRIPTIONAL REPRESSOR MPRA"/>
    <property type="match status" value="1"/>
</dbReference>
<evidence type="ECO:0000256" key="2">
    <source>
        <dbReference type="ARBA" id="ARBA00010772"/>
    </source>
</evidence>
<dbReference type="CDD" id="cd07010">
    <property type="entry name" value="cupin_PMI_type_I_N_bac"/>
    <property type="match status" value="1"/>
</dbReference>
<accession>A0A1I2NK60</accession>
<dbReference type="EMBL" id="FOOG01000020">
    <property type="protein sequence ID" value="SFG04375.1"/>
    <property type="molecule type" value="Genomic_DNA"/>
</dbReference>
<dbReference type="InterPro" id="IPR049071">
    <property type="entry name" value="MPI_cupin_dom"/>
</dbReference>
<evidence type="ECO:0000313" key="13">
    <source>
        <dbReference type="Proteomes" id="UP000198897"/>
    </source>
</evidence>
<feature type="binding site" evidence="8">
    <location>
        <position position="98"/>
    </location>
    <ligand>
        <name>Zn(2+)</name>
        <dbReference type="ChEBI" id="CHEBI:29105"/>
    </ligand>
</feature>
<evidence type="ECO:0000313" key="12">
    <source>
        <dbReference type="EMBL" id="SFG04375.1"/>
    </source>
</evidence>
<evidence type="ECO:0000259" key="10">
    <source>
        <dbReference type="Pfam" id="PF20511"/>
    </source>
</evidence>
<dbReference type="Gene3D" id="2.60.120.10">
    <property type="entry name" value="Jelly Rolls"/>
    <property type="match status" value="2"/>
</dbReference>
<gene>
    <name evidence="12" type="ORF">SAMN05216353_12031</name>
</gene>
<evidence type="ECO:0000256" key="5">
    <source>
        <dbReference type="ARBA" id="ARBA00022833"/>
    </source>
</evidence>
<dbReference type="InterPro" id="IPR001250">
    <property type="entry name" value="Man6P_Isoase-1"/>
</dbReference>